<proteinExistence type="predicted"/>
<evidence type="ECO:0000313" key="2">
    <source>
        <dbReference type="Proteomes" id="UP000046393"/>
    </source>
</evidence>
<organism evidence="2 3">
    <name type="scientific">Syphacia muris</name>
    <dbReference type="NCBI Taxonomy" id="451379"/>
    <lineage>
        <taxon>Eukaryota</taxon>
        <taxon>Metazoa</taxon>
        <taxon>Ecdysozoa</taxon>
        <taxon>Nematoda</taxon>
        <taxon>Chromadorea</taxon>
        <taxon>Rhabditida</taxon>
        <taxon>Spirurina</taxon>
        <taxon>Oxyuridomorpha</taxon>
        <taxon>Oxyuroidea</taxon>
        <taxon>Oxyuridae</taxon>
        <taxon>Syphacia</taxon>
    </lineage>
</organism>
<accession>A0A0N5APR9</accession>
<reference evidence="3" key="1">
    <citation type="submission" date="2016-04" db="UniProtKB">
        <authorList>
            <consortium name="WormBaseParasite"/>
        </authorList>
    </citation>
    <scope>IDENTIFICATION</scope>
</reference>
<dbReference type="AlphaFoldDB" id="A0A0N5APR9"/>
<name>A0A0N5APR9_9BILA</name>
<evidence type="ECO:0000313" key="3">
    <source>
        <dbReference type="WBParaSite" id="SMUV_0000665701-mRNA-1"/>
    </source>
</evidence>
<feature type="compositionally biased region" description="Polar residues" evidence="1">
    <location>
        <begin position="124"/>
        <end position="136"/>
    </location>
</feature>
<keyword evidence="2" id="KW-1185">Reference proteome</keyword>
<evidence type="ECO:0000256" key="1">
    <source>
        <dbReference type="SAM" id="MobiDB-lite"/>
    </source>
</evidence>
<dbReference type="Proteomes" id="UP000046393">
    <property type="component" value="Unplaced"/>
</dbReference>
<protein>
    <submittedName>
        <fullName evidence="3">CID domain-containing protein</fullName>
    </submittedName>
</protein>
<feature type="region of interest" description="Disordered" evidence="1">
    <location>
        <begin position="104"/>
        <end position="140"/>
    </location>
</feature>
<sequence>MYSHSTSRNVPKDVEVAIQFLIEVLRTEKTEMLIGNVNAIFDSVVSFIAELKNKSPNIQEALFSFLDWSVENLEIGSQKQSSQQRETGKRLALDLLKTIEEHDDSVLASRSDSGPRNSAHVERSNLSSESDTQSNDGFVPNYRVSLHSASTSGTVENQQTIDDLLMQLNLRQVSKFEPIFPTVLNDDSDDDDDDSSLKVDEQRLAALTAISAPKTL</sequence>
<dbReference type="WBParaSite" id="SMUV_0000665701-mRNA-1">
    <property type="protein sequence ID" value="SMUV_0000665701-mRNA-1"/>
    <property type="gene ID" value="SMUV_0000665701"/>
</dbReference>